<gene>
    <name evidence="12" type="ORF">QG37_01879</name>
</gene>
<dbReference type="GO" id="GO:0042149">
    <property type="term" value="P:cellular response to glucose starvation"/>
    <property type="evidence" value="ECO:0007669"/>
    <property type="project" value="UniProtKB-ARBA"/>
</dbReference>
<dbReference type="InterPro" id="IPR017441">
    <property type="entry name" value="Protein_kinase_ATP_BS"/>
</dbReference>
<evidence type="ECO:0000256" key="6">
    <source>
        <dbReference type="ARBA" id="ARBA00022840"/>
    </source>
</evidence>
<dbReference type="SMART" id="SM00220">
    <property type="entry name" value="S_TKc"/>
    <property type="match status" value="1"/>
</dbReference>
<keyword evidence="4 9" id="KW-0547">Nucleotide-binding</keyword>
<keyword evidence="6 9" id="KW-0067">ATP-binding</keyword>
<comment type="catalytic activity">
    <reaction evidence="8">
        <text>L-seryl-[protein] + ATP = O-phospho-L-seryl-[protein] + ADP + H(+)</text>
        <dbReference type="Rhea" id="RHEA:17989"/>
        <dbReference type="Rhea" id="RHEA-COMP:9863"/>
        <dbReference type="Rhea" id="RHEA-COMP:11604"/>
        <dbReference type="ChEBI" id="CHEBI:15378"/>
        <dbReference type="ChEBI" id="CHEBI:29999"/>
        <dbReference type="ChEBI" id="CHEBI:30616"/>
        <dbReference type="ChEBI" id="CHEBI:83421"/>
        <dbReference type="ChEBI" id="CHEBI:456216"/>
        <dbReference type="EC" id="2.7.11.1"/>
    </reaction>
</comment>
<evidence type="ECO:0000256" key="7">
    <source>
        <dbReference type="ARBA" id="ARBA00047899"/>
    </source>
</evidence>
<evidence type="ECO:0000256" key="10">
    <source>
        <dbReference type="SAM" id="MobiDB-lite"/>
    </source>
</evidence>
<dbReference type="PANTHER" id="PTHR43895">
    <property type="entry name" value="CALCIUM/CALMODULIN-DEPENDENT PROTEIN KINASE KINASE-RELATED"/>
    <property type="match status" value="1"/>
</dbReference>
<feature type="compositionally biased region" description="Low complexity" evidence="10">
    <location>
        <begin position="779"/>
        <end position="792"/>
    </location>
</feature>
<dbReference type="InterPro" id="IPR000719">
    <property type="entry name" value="Prot_kinase_dom"/>
</dbReference>
<feature type="region of interest" description="Disordered" evidence="10">
    <location>
        <begin position="746"/>
        <end position="792"/>
    </location>
</feature>
<feature type="region of interest" description="Disordered" evidence="10">
    <location>
        <begin position="640"/>
        <end position="676"/>
    </location>
</feature>
<evidence type="ECO:0000313" key="13">
    <source>
        <dbReference type="Proteomes" id="UP000037122"/>
    </source>
</evidence>
<dbReference type="InterPro" id="IPR008271">
    <property type="entry name" value="Ser/Thr_kinase_AS"/>
</dbReference>
<accession>A0A0L0P4Q5</accession>
<dbReference type="AlphaFoldDB" id="A0A0L0P4Q5"/>
<dbReference type="SUPFAM" id="SSF56112">
    <property type="entry name" value="Protein kinase-like (PK-like)"/>
    <property type="match status" value="1"/>
</dbReference>
<dbReference type="VEuPathDB" id="FungiDB:CJI96_0001893"/>
<dbReference type="GO" id="GO:0030447">
    <property type="term" value="P:filamentous growth"/>
    <property type="evidence" value="ECO:0007669"/>
    <property type="project" value="UniProtKB-ARBA"/>
</dbReference>
<dbReference type="Pfam" id="PF00069">
    <property type="entry name" value="Pkinase"/>
    <property type="match status" value="2"/>
</dbReference>
<proteinExistence type="predicted"/>
<dbReference type="InterPro" id="IPR011009">
    <property type="entry name" value="Kinase-like_dom_sf"/>
</dbReference>
<feature type="compositionally biased region" description="Low complexity" evidence="10">
    <location>
        <begin position="916"/>
        <end position="929"/>
    </location>
</feature>
<dbReference type="Gene3D" id="1.10.510.10">
    <property type="entry name" value="Transferase(Phosphotransferase) domain 1"/>
    <property type="match status" value="1"/>
</dbReference>
<dbReference type="EMBL" id="LGST01000016">
    <property type="protein sequence ID" value="KNE01006.1"/>
    <property type="molecule type" value="Genomic_DNA"/>
</dbReference>
<protein>
    <recommendedName>
        <fullName evidence="1">non-specific serine/threonine protein kinase</fullName>
        <ecNumber evidence="1">2.7.11.1</ecNumber>
    </recommendedName>
</protein>
<dbReference type="Gene3D" id="3.30.200.20">
    <property type="entry name" value="Phosphorylase Kinase, domain 1"/>
    <property type="match status" value="1"/>
</dbReference>
<feature type="domain" description="Protein kinase" evidence="11">
    <location>
        <begin position="159"/>
        <end position="522"/>
    </location>
</feature>
<comment type="catalytic activity">
    <reaction evidence="7">
        <text>L-threonyl-[protein] + ATP = O-phospho-L-threonyl-[protein] + ADP + H(+)</text>
        <dbReference type="Rhea" id="RHEA:46608"/>
        <dbReference type="Rhea" id="RHEA-COMP:11060"/>
        <dbReference type="Rhea" id="RHEA-COMP:11605"/>
        <dbReference type="ChEBI" id="CHEBI:15378"/>
        <dbReference type="ChEBI" id="CHEBI:30013"/>
        <dbReference type="ChEBI" id="CHEBI:30616"/>
        <dbReference type="ChEBI" id="CHEBI:61977"/>
        <dbReference type="ChEBI" id="CHEBI:456216"/>
        <dbReference type="EC" id="2.7.11.1"/>
    </reaction>
</comment>
<dbReference type="PROSITE" id="PS00107">
    <property type="entry name" value="PROTEIN_KINASE_ATP"/>
    <property type="match status" value="1"/>
</dbReference>
<dbReference type="PROSITE" id="PS00108">
    <property type="entry name" value="PROTEIN_KINASE_ST"/>
    <property type="match status" value="1"/>
</dbReference>
<evidence type="ECO:0000256" key="2">
    <source>
        <dbReference type="ARBA" id="ARBA00022527"/>
    </source>
</evidence>
<evidence type="ECO:0000313" key="12">
    <source>
        <dbReference type="EMBL" id="KNE01006.1"/>
    </source>
</evidence>
<feature type="region of interest" description="Disordered" evidence="10">
    <location>
        <begin position="916"/>
        <end position="936"/>
    </location>
</feature>
<feature type="compositionally biased region" description="Polar residues" evidence="10">
    <location>
        <begin position="17"/>
        <end position="48"/>
    </location>
</feature>
<evidence type="ECO:0000256" key="9">
    <source>
        <dbReference type="PROSITE-ProRule" id="PRU10141"/>
    </source>
</evidence>
<sequence>MPPDTLKVRSKAAHPTTEVSISSNITPTLLASEEGSTPSSQRQLHLKQSTSMGMGMGTGTGTGSKNMETDEKPLRQNLIGKVANLLNRSISRSRENSVSSMASASSLPHIGSHSGLDPVQTLILEIPSPVRPRLRLVKETNHVSLEYDPITRRKVLNTYEIRGEIGRGEHGKVKLARDLTSGDLVAIKIVNRKNKKERHLLSHRGSIAAPNHPYSNYETKIRREIAIMKRCDHKYIVNLKEVLDDRRSHKIYLVLEYLEKGEIKWKRLTPIEHPKPLDASEDSNIPCCESNSARHPPDAASLDYNELLTDIYSPNLTFKQSRKVFRDVLLGLEYLHLQGIIHRDIKPANLLVGSDNTVKISDFGVSFASYLGNTGEGFSMTEAELAKTVGTPAFFAPELCRTSISASNSTIKMDALEPLTSNSDGGTETPRITHKIDIWALGVTLYCLLFGKVPFNADLEFALFDVIVNQDVKFPENRHAFNSPQEVSEEEFELAKDLLKKLLDKNSETRISIRGIKEHPFVLMDLEDDLDKLNEFFFINSPDTFAPFDSLSKSQEIGKDELDDAVIGVGARIRGGILQAIKSKDPDALRKAALKMDSTSSSDESTNLASGSHANSFALNYSANPSLILLEAVQTPPMASSKLHTFDSNSNPRSSITTGQQTPESSQLSRQNTGSRASVVLSRNNLLFQDVLETNSSSSSRKGSVNGMLEAPQIETKRNVGGDLYLKNQSVIDTFKGIQQLDQKRRKSSAFLQQISTPSSPRPSRTESVNGTEYKHPLSQPQAIPSSSDSSVQSKIKVGPISIDKRRASSVISLPLTESFASLDSFNDEYLTHKYNEFRKKKQAGALPEPGIINSDPALGENSEAFKSINEKFRNFNLGSLMSGAKNSNGAKFNEGVAPRSRLLSYSTESRSLASQSYSSCSGSGSGSDSESDEEAGNLTLKFSSKVAPRGRPPFLSLNNRAQSHDSNLPDLIHHPNNNVYDVPVVFQDDLLEFEDVPENLMGNVLKVANTDMTPSISLLSQGSTSTLTNDNAEQHQILQIPPKQSVQHSPLRNQIKIDTLLNSNSREDLQEKVNMAISNVPKTPLRTGYFRNHYKKEPVNSPFPKSKHLDTDKESFVKRKMREGTELKRPVYQRSNSITLGLLQHTRPDPTSEEPL</sequence>
<evidence type="ECO:0000259" key="11">
    <source>
        <dbReference type="PROSITE" id="PS50011"/>
    </source>
</evidence>
<evidence type="ECO:0000256" key="1">
    <source>
        <dbReference type="ARBA" id="ARBA00012513"/>
    </source>
</evidence>
<dbReference type="EC" id="2.7.11.1" evidence="1"/>
<name>A0A0L0P4Q5_CANAR</name>
<dbReference type="GO" id="GO:0004674">
    <property type="term" value="F:protein serine/threonine kinase activity"/>
    <property type="evidence" value="ECO:0007669"/>
    <property type="project" value="UniProtKB-KW"/>
</dbReference>
<dbReference type="VEuPathDB" id="FungiDB:QG37_01879"/>
<feature type="compositionally biased region" description="Polar residues" evidence="10">
    <location>
        <begin position="642"/>
        <end position="676"/>
    </location>
</feature>
<dbReference type="Proteomes" id="UP000037122">
    <property type="component" value="Unassembled WGS sequence"/>
</dbReference>
<keyword evidence="2" id="KW-0723">Serine/threonine-protein kinase</keyword>
<dbReference type="CDD" id="cd14008">
    <property type="entry name" value="STKc_LKB1_CaMKK"/>
    <property type="match status" value="1"/>
</dbReference>
<dbReference type="GO" id="GO:0007165">
    <property type="term" value="P:signal transduction"/>
    <property type="evidence" value="ECO:0007669"/>
    <property type="project" value="TreeGrafter"/>
</dbReference>
<dbReference type="GO" id="GO:0005524">
    <property type="term" value="F:ATP binding"/>
    <property type="evidence" value="ECO:0007669"/>
    <property type="project" value="UniProtKB-UniRule"/>
</dbReference>
<dbReference type="PROSITE" id="PS50011">
    <property type="entry name" value="PROTEIN_KINASE_DOM"/>
    <property type="match status" value="1"/>
</dbReference>
<dbReference type="VEuPathDB" id="FungiDB:B9J08_003356"/>
<dbReference type="VEuPathDB" id="FungiDB:CJJ09_000749"/>
<evidence type="ECO:0000256" key="8">
    <source>
        <dbReference type="ARBA" id="ARBA00048679"/>
    </source>
</evidence>
<dbReference type="PANTHER" id="PTHR43895:SF152">
    <property type="entry name" value="SERINE_THREONINE-PROTEIN KINASE TOS3"/>
    <property type="match status" value="1"/>
</dbReference>
<feature type="region of interest" description="Disordered" evidence="10">
    <location>
        <begin position="1"/>
        <end position="66"/>
    </location>
</feature>
<dbReference type="FunFam" id="3.30.200.20:FF:000206">
    <property type="entry name" value="Serine/threonine-protein kinase Ssp1"/>
    <property type="match status" value="1"/>
</dbReference>
<evidence type="ECO:0000256" key="5">
    <source>
        <dbReference type="ARBA" id="ARBA00022777"/>
    </source>
</evidence>
<comment type="caution">
    <text evidence="12">The sequence shown here is derived from an EMBL/GenBank/DDBJ whole genome shotgun (WGS) entry which is preliminary data.</text>
</comment>
<dbReference type="GO" id="GO:0001558">
    <property type="term" value="P:regulation of cell growth"/>
    <property type="evidence" value="ECO:0007669"/>
    <property type="project" value="UniProtKB-ARBA"/>
</dbReference>
<dbReference type="VEuPathDB" id="FungiDB:CJI97_003431"/>
<evidence type="ECO:0000256" key="3">
    <source>
        <dbReference type="ARBA" id="ARBA00022679"/>
    </source>
</evidence>
<reference evidence="13" key="1">
    <citation type="journal article" date="2015" name="BMC Genomics">
        <title>Draft genome of a commonly misdiagnosed multidrug resistant pathogen Candida auris.</title>
        <authorList>
            <person name="Chatterjee S."/>
            <person name="Alampalli S.V."/>
            <person name="Nageshan R.K."/>
            <person name="Chettiar S.T."/>
            <person name="Joshi S."/>
            <person name="Tatu U.S."/>
        </authorList>
    </citation>
    <scope>NUCLEOTIDE SEQUENCE [LARGE SCALE GENOMIC DNA]</scope>
    <source>
        <strain evidence="13">6684</strain>
    </source>
</reference>
<feature type="binding site" evidence="9">
    <location>
        <position position="188"/>
    </location>
    <ligand>
        <name>ATP</name>
        <dbReference type="ChEBI" id="CHEBI:30616"/>
    </ligand>
</feature>
<evidence type="ECO:0000256" key="4">
    <source>
        <dbReference type="ARBA" id="ARBA00022741"/>
    </source>
</evidence>
<keyword evidence="3" id="KW-0808">Transferase</keyword>
<dbReference type="VEuPathDB" id="FungiDB:CJJ07_005454"/>
<keyword evidence="5" id="KW-0418">Kinase</keyword>
<organism evidence="12 13">
    <name type="scientific">Candidozyma auris</name>
    <name type="common">Yeast</name>
    <name type="synonym">Candida auris</name>
    <dbReference type="NCBI Taxonomy" id="498019"/>
    <lineage>
        <taxon>Eukaryota</taxon>
        <taxon>Fungi</taxon>
        <taxon>Dikarya</taxon>
        <taxon>Ascomycota</taxon>
        <taxon>Saccharomycotina</taxon>
        <taxon>Pichiomycetes</taxon>
        <taxon>Metschnikowiaceae</taxon>
        <taxon>Candidozyma</taxon>
    </lineage>
</organism>